<protein>
    <submittedName>
        <fullName evidence="1">Uncharacterized protein</fullName>
    </submittedName>
</protein>
<reference evidence="1" key="1">
    <citation type="submission" date="2023-04" db="EMBL/GenBank/DDBJ databases">
        <title>A chromosome-level genome assembly of the parasitoid wasp Eretmocerus hayati.</title>
        <authorList>
            <person name="Zhong Y."/>
            <person name="Liu S."/>
            <person name="Liu Y."/>
        </authorList>
    </citation>
    <scope>NUCLEOTIDE SEQUENCE</scope>
    <source>
        <strain evidence="1">ZJU_SS_LIU_2023</strain>
    </source>
</reference>
<keyword evidence="2" id="KW-1185">Reference proteome</keyword>
<accession>A0ACC2PZK1</accession>
<dbReference type="EMBL" id="CM056741">
    <property type="protein sequence ID" value="KAJ8688336.1"/>
    <property type="molecule type" value="Genomic_DNA"/>
</dbReference>
<comment type="caution">
    <text evidence="1">The sequence shown here is derived from an EMBL/GenBank/DDBJ whole genome shotgun (WGS) entry which is preliminary data.</text>
</comment>
<evidence type="ECO:0000313" key="2">
    <source>
        <dbReference type="Proteomes" id="UP001239111"/>
    </source>
</evidence>
<dbReference type="Proteomes" id="UP001239111">
    <property type="component" value="Chromosome 1"/>
</dbReference>
<sequence length="647" mass="74491">MEADRPHDEEANNDMFRAIHTLNIEKLRLALDSDARPTHLNQDGYCPLHFALNQLPPPQFDECSWYRAPTPPRCKVDSSSKKNEAKILKRSQEENYDESENSDCDMSCVSDDSNGSIPDHNSNVDSDDYWEDDDSNYSRTSSSWEQAWSEAGRSLLYQVISYKNQHKNIFAADSTSKLLNLFFSYGVYWIYEKEKVKLNPFSLALRTADGEALRLFLEHGYQLDTSVAELREFQSWDPILKLDVFEILARSKVFDINTKDKEEHTAFYKLVLRDDICSIDGFKMMLDLGGNINSKDDYTCGSLMFLAVSNTKFRNNDYSGFIKFLVKNGGDLVENSGCRYEAPLVMVMHYGTWELLEWCIDHLIKSGKTMKDLEETDIFFESIGVGDGEMSEKLILKGFNINRVTSSRFGPGFAPLHGALWKVNSRYARLLLQWGANVDCVDRYGKSPLHDSCKLGNRAMEFTELVLLYDADINLVSPNDGLPFDIVMGPYVEPDLRDEIAKCLVKQIVIKESQDLPVDPRNKIYVERHFFSYYCQCQVELSATRASFCLDLFSYYDLLTNENLKYYFSNESGYDEILSNNLVDQFPIYGKRITDRLLRAREEHLFISKAKRVITLILGFDCNAFHLIYDKIISYLSHVDLLKLNKV</sequence>
<evidence type="ECO:0000313" key="1">
    <source>
        <dbReference type="EMBL" id="KAJ8688336.1"/>
    </source>
</evidence>
<organism evidence="1 2">
    <name type="scientific">Eretmocerus hayati</name>
    <dbReference type="NCBI Taxonomy" id="131215"/>
    <lineage>
        <taxon>Eukaryota</taxon>
        <taxon>Metazoa</taxon>
        <taxon>Ecdysozoa</taxon>
        <taxon>Arthropoda</taxon>
        <taxon>Hexapoda</taxon>
        <taxon>Insecta</taxon>
        <taxon>Pterygota</taxon>
        <taxon>Neoptera</taxon>
        <taxon>Endopterygota</taxon>
        <taxon>Hymenoptera</taxon>
        <taxon>Apocrita</taxon>
        <taxon>Proctotrupomorpha</taxon>
        <taxon>Chalcidoidea</taxon>
        <taxon>Aphelinidae</taxon>
        <taxon>Aphelininae</taxon>
        <taxon>Eretmocerus</taxon>
    </lineage>
</organism>
<name>A0ACC2PZK1_9HYME</name>
<proteinExistence type="predicted"/>
<gene>
    <name evidence="1" type="ORF">QAD02_024131</name>
</gene>